<evidence type="ECO:0000256" key="1">
    <source>
        <dbReference type="SAM" id="SignalP"/>
    </source>
</evidence>
<comment type="caution">
    <text evidence="2">The sequence shown here is derived from an EMBL/GenBank/DDBJ whole genome shotgun (WGS) entry which is preliminary data.</text>
</comment>
<evidence type="ECO:0008006" key="4">
    <source>
        <dbReference type="Google" id="ProtNLM"/>
    </source>
</evidence>
<accession>A0A250X228</accession>
<proteinExistence type="predicted"/>
<dbReference type="Gene3D" id="2.60.40.10">
    <property type="entry name" value="Immunoglobulins"/>
    <property type="match status" value="1"/>
</dbReference>
<evidence type="ECO:0000313" key="2">
    <source>
        <dbReference type="EMBL" id="GAX77154.1"/>
    </source>
</evidence>
<protein>
    <recommendedName>
        <fullName evidence="4">Membrane-associated protein</fullName>
    </recommendedName>
</protein>
<sequence length="578" mass="65307">MTTLLAPWWNCCVTGVLIIILISLAQGHGPEFIGRSDGQTVTSQFNSDLARVVPQVSTRGVFATQEGSFDIDDKIIKQWRLLTNMCNKRNYSTCNGVDKKVWTHAVHTQFSPVNFNGLGQWSTFKFVTFNANKEQRTKGGDSWYLVLREYNQRLRVPVRVFDEGDGTYTAAVHFLHHGSYSIWGWLWYSDCHGLQEPDKPLDTYYTPLLKKSDHCYIGARLRMNSTFLIPSGRAEGSGTHPAAACVASGICSASSTLPALAPGMPGYIWRMETYYYRKNHTMVPASCCKHKLPPSSVPTSRFLFFGDSTVKNSWELITYAARRPCNVTWKPRHLHDLFSPDVCPPLPSLEEMDPELNKVLKRCTAGAPWSTVPIGTNTIDVSKYHKMSLLFDLDNFTYNNTFARNHKPAIPLPLPREFTFVYMNGGGALPFVVLQPQLQQVRSGDVLVINMGAHHTRTWMYKDWVELMDQFAAAAKTVIAKTGAVIVWRTSFLMKEHVFRSYKHADGYVPQAHFNTDARRLMFDSYAEHVLRPAGVHIWDVLGMTAMGDFKPHDMVHADAASCWAQNFDMMDLFGCNS</sequence>
<dbReference type="EMBL" id="BEGY01000022">
    <property type="protein sequence ID" value="GAX77154.1"/>
    <property type="molecule type" value="Genomic_DNA"/>
</dbReference>
<dbReference type="AlphaFoldDB" id="A0A250X228"/>
<dbReference type="OrthoDB" id="5950581at2759"/>
<dbReference type="InterPro" id="IPR013783">
    <property type="entry name" value="Ig-like_fold"/>
</dbReference>
<name>A0A250X228_9CHLO</name>
<feature type="chain" id="PRO_5012083677" description="Membrane-associated protein" evidence="1">
    <location>
        <begin position="28"/>
        <end position="578"/>
    </location>
</feature>
<evidence type="ECO:0000313" key="3">
    <source>
        <dbReference type="Proteomes" id="UP000232323"/>
    </source>
</evidence>
<feature type="signal peptide" evidence="1">
    <location>
        <begin position="1"/>
        <end position="27"/>
    </location>
</feature>
<keyword evidence="3" id="KW-1185">Reference proteome</keyword>
<organism evidence="2 3">
    <name type="scientific">Chlamydomonas eustigma</name>
    <dbReference type="NCBI Taxonomy" id="1157962"/>
    <lineage>
        <taxon>Eukaryota</taxon>
        <taxon>Viridiplantae</taxon>
        <taxon>Chlorophyta</taxon>
        <taxon>core chlorophytes</taxon>
        <taxon>Chlorophyceae</taxon>
        <taxon>CS clade</taxon>
        <taxon>Chlamydomonadales</taxon>
        <taxon>Chlamydomonadaceae</taxon>
        <taxon>Chlamydomonas</taxon>
    </lineage>
</organism>
<dbReference type="Proteomes" id="UP000232323">
    <property type="component" value="Unassembled WGS sequence"/>
</dbReference>
<gene>
    <name evidence="2" type="ORF">CEUSTIGMA_g4599.t1</name>
</gene>
<reference evidence="2 3" key="1">
    <citation type="submission" date="2017-08" db="EMBL/GenBank/DDBJ databases">
        <title>Acidophilic green algal genome provides insights into adaptation to an acidic environment.</title>
        <authorList>
            <person name="Hirooka S."/>
            <person name="Hirose Y."/>
            <person name="Kanesaki Y."/>
            <person name="Higuchi S."/>
            <person name="Fujiwara T."/>
            <person name="Onuma R."/>
            <person name="Era A."/>
            <person name="Ohbayashi R."/>
            <person name="Uzuka A."/>
            <person name="Nozaki H."/>
            <person name="Yoshikawa H."/>
            <person name="Miyagishima S.Y."/>
        </authorList>
    </citation>
    <scope>NUCLEOTIDE SEQUENCE [LARGE SCALE GENOMIC DNA]</scope>
    <source>
        <strain evidence="2 3">NIES-2499</strain>
    </source>
</reference>
<keyword evidence="1" id="KW-0732">Signal</keyword>